<dbReference type="EMBL" id="JANBUY010000247">
    <property type="protein sequence ID" value="KAJ2861087.1"/>
    <property type="molecule type" value="Genomic_DNA"/>
</dbReference>
<organism evidence="1 2">
    <name type="scientific">Coemansia aciculifera</name>
    <dbReference type="NCBI Taxonomy" id="417176"/>
    <lineage>
        <taxon>Eukaryota</taxon>
        <taxon>Fungi</taxon>
        <taxon>Fungi incertae sedis</taxon>
        <taxon>Zoopagomycota</taxon>
        <taxon>Kickxellomycotina</taxon>
        <taxon>Kickxellomycetes</taxon>
        <taxon>Kickxellales</taxon>
        <taxon>Kickxellaceae</taxon>
        <taxon>Coemansia</taxon>
    </lineage>
</organism>
<keyword evidence="2" id="KW-1185">Reference proteome</keyword>
<dbReference type="AlphaFoldDB" id="A0A9W8M3F5"/>
<protein>
    <submittedName>
        <fullName evidence="1">Uncharacterized protein</fullName>
    </submittedName>
</protein>
<name>A0A9W8M3F5_9FUNG</name>
<sequence>MCEKSGKCEHMVAVAWRKGQLATTSASVGRVIRARLSRKHPINTTTTSTAVTTLTATDTATTSLASTDAANADAAAILTAAATTSTDDLANGNTDDLADATTDVAFEDVATSTDVDNDNADAAVDDAITTALTRATLIKTRSRRIATSIKSAINYTQHILSDVENVLEMTEQEKLQAASDLPGIVDISAAYDRVHDAISDLCWVSEDETDLIKYLPLFLELHPEAELMAAKWIAECARSYYMVLVADIAMADKGLAGICQLVQAARNAAKGAAIREEQLRMLAAEQTKWGINIF</sequence>
<gene>
    <name evidence="1" type="ORF">GGH94_005124</name>
</gene>
<accession>A0A9W8M3F5</accession>
<proteinExistence type="predicted"/>
<evidence type="ECO:0000313" key="2">
    <source>
        <dbReference type="Proteomes" id="UP001140074"/>
    </source>
</evidence>
<reference evidence="1" key="1">
    <citation type="submission" date="2022-07" db="EMBL/GenBank/DDBJ databases">
        <title>Phylogenomic reconstructions and comparative analyses of Kickxellomycotina fungi.</title>
        <authorList>
            <person name="Reynolds N.K."/>
            <person name="Stajich J.E."/>
            <person name="Barry K."/>
            <person name="Grigoriev I.V."/>
            <person name="Crous P."/>
            <person name="Smith M.E."/>
        </authorList>
    </citation>
    <scope>NUCLEOTIDE SEQUENCE</scope>
    <source>
        <strain evidence="1">RSA 476</strain>
    </source>
</reference>
<comment type="caution">
    <text evidence="1">The sequence shown here is derived from an EMBL/GenBank/DDBJ whole genome shotgun (WGS) entry which is preliminary data.</text>
</comment>
<dbReference type="Proteomes" id="UP001140074">
    <property type="component" value="Unassembled WGS sequence"/>
</dbReference>
<evidence type="ECO:0000313" key="1">
    <source>
        <dbReference type="EMBL" id="KAJ2861087.1"/>
    </source>
</evidence>